<dbReference type="InterPro" id="IPR050832">
    <property type="entry name" value="Bact_Acetyltransf"/>
</dbReference>
<dbReference type="PANTHER" id="PTHR43877">
    <property type="entry name" value="AMINOALKYLPHOSPHONATE N-ACETYLTRANSFERASE-RELATED-RELATED"/>
    <property type="match status" value="1"/>
</dbReference>
<evidence type="ECO:0000259" key="3">
    <source>
        <dbReference type="PROSITE" id="PS51186"/>
    </source>
</evidence>
<protein>
    <submittedName>
        <fullName evidence="4">N-acetyltransferase</fullName>
        <ecNumber evidence="4">2.3.1.-</ecNumber>
    </submittedName>
</protein>
<dbReference type="GeneID" id="32806544"/>
<dbReference type="InterPro" id="IPR000182">
    <property type="entry name" value="GNAT_dom"/>
</dbReference>
<dbReference type="EC" id="2.3.1.-" evidence="4"/>
<dbReference type="SUPFAM" id="SSF55729">
    <property type="entry name" value="Acyl-CoA N-acyltransferases (Nat)"/>
    <property type="match status" value="1"/>
</dbReference>
<dbReference type="Proteomes" id="UP001183127">
    <property type="component" value="Chromosome"/>
</dbReference>
<proteinExistence type="predicted"/>
<dbReference type="PROSITE" id="PS51186">
    <property type="entry name" value="GNAT"/>
    <property type="match status" value="1"/>
</dbReference>
<keyword evidence="5" id="KW-1185">Reference proteome</keyword>
<organism evidence="4 5">
    <name type="scientific">Pseudomonas entomophila</name>
    <dbReference type="NCBI Taxonomy" id="312306"/>
    <lineage>
        <taxon>Bacteria</taxon>
        <taxon>Pseudomonadati</taxon>
        <taxon>Pseudomonadota</taxon>
        <taxon>Gammaproteobacteria</taxon>
        <taxon>Pseudomonadales</taxon>
        <taxon>Pseudomonadaceae</taxon>
        <taxon>Pseudomonas</taxon>
    </lineage>
</organism>
<evidence type="ECO:0000256" key="2">
    <source>
        <dbReference type="ARBA" id="ARBA00023315"/>
    </source>
</evidence>
<evidence type="ECO:0000313" key="5">
    <source>
        <dbReference type="Proteomes" id="UP001183127"/>
    </source>
</evidence>
<dbReference type="Pfam" id="PF00583">
    <property type="entry name" value="Acetyltransf_1"/>
    <property type="match status" value="1"/>
</dbReference>
<dbReference type="EMBL" id="CP132921">
    <property type="protein sequence ID" value="WMW08023.1"/>
    <property type="molecule type" value="Genomic_DNA"/>
</dbReference>
<keyword evidence="1 4" id="KW-0808">Transferase</keyword>
<evidence type="ECO:0000313" key="4">
    <source>
        <dbReference type="EMBL" id="WMW08023.1"/>
    </source>
</evidence>
<feature type="domain" description="N-acetyltransferase" evidence="3">
    <location>
        <begin position="3"/>
        <end position="169"/>
    </location>
</feature>
<dbReference type="InterPro" id="IPR016181">
    <property type="entry name" value="Acyl_CoA_acyltransferase"/>
</dbReference>
<gene>
    <name evidence="4" type="ORF">RAH46_11985</name>
</gene>
<accession>A0ABY9QVD8</accession>
<sequence>MPYQIRPARDADSSALSHVGQATFALASPPDSAPAALQHYIAHNLQPEHFLMHLQHPHKRLLVVEQAGQVVGYSMLDLAPGRLDITAAYHRVEISRFYLLPSAHGTGAAQRLLEATLVHAHGTVRLTVNELNARAIRFYQRNGFRKVGEAVFPCGEERHRDWVMVRDAALSTNPIQPRPEHD</sequence>
<reference evidence="4 5" key="1">
    <citation type="submission" date="2023-08" db="EMBL/GenBank/DDBJ databases">
        <title>Complete Genome Sequence of Pseudomonas entomophila TVIN A01.</title>
        <authorList>
            <person name="Shelke T."/>
            <person name="Mahar N.S."/>
            <person name="Gupta I."/>
            <person name="Gupta V."/>
        </authorList>
    </citation>
    <scope>NUCLEOTIDE SEQUENCE [LARGE SCALE GENOMIC DNA]</scope>
    <source>
        <strain evidence="4 5">TVIN-A01</strain>
    </source>
</reference>
<dbReference type="CDD" id="cd04301">
    <property type="entry name" value="NAT_SF"/>
    <property type="match status" value="1"/>
</dbReference>
<dbReference type="RefSeq" id="WP_011534600.1">
    <property type="nucleotide sequence ID" value="NZ_CP132921.1"/>
</dbReference>
<dbReference type="Gene3D" id="3.40.630.30">
    <property type="match status" value="1"/>
</dbReference>
<name>A0ABY9QVD8_9PSED</name>
<dbReference type="GO" id="GO:0016746">
    <property type="term" value="F:acyltransferase activity"/>
    <property type="evidence" value="ECO:0007669"/>
    <property type="project" value="UniProtKB-KW"/>
</dbReference>
<keyword evidence="2 4" id="KW-0012">Acyltransferase</keyword>
<evidence type="ECO:0000256" key="1">
    <source>
        <dbReference type="ARBA" id="ARBA00022679"/>
    </source>
</evidence>